<feature type="region of interest" description="Disordered" evidence="1">
    <location>
        <begin position="95"/>
        <end position="115"/>
    </location>
</feature>
<gene>
    <name evidence="2" type="ORF">PSP31121_05573</name>
</gene>
<dbReference type="EMBL" id="CABPSR010000049">
    <property type="protein sequence ID" value="VVE85940.1"/>
    <property type="molecule type" value="Genomic_DNA"/>
</dbReference>
<proteinExistence type="predicted"/>
<accession>A0A5E5BNQ7</accession>
<dbReference type="Proteomes" id="UP000335538">
    <property type="component" value="Unassembled WGS sequence"/>
</dbReference>
<evidence type="ECO:0000256" key="1">
    <source>
        <dbReference type="SAM" id="MobiDB-lite"/>
    </source>
</evidence>
<dbReference type="AlphaFoldDB" id="A0A5E5BNQ7"/>
<name>A0A5E5BNQ7_9BURK</name>
<evidence type="ECO:0000313" key="3">
    <source>
        <dbReference type="Proteomes" id="UP000335538"/>
    </source>
</evidence>
<organism evidence="2 3">
    <name type="scientific">Pandoraea sputorum</name>
    <dbReference type="NCBI Taxonomy" id="93222"/>
    <lineage>
        <taxon>Bacteria</taxon>
        <taxon>Pseudomonadati</taxon>
        <taxon>Pseudomonadota</taxon>
        <taxon>Betaproteobacteria</taxon>
        <taxon>Burkholderiales</taxon>
        <taxon>Burkholderiaceae</taxon>
        <taxon>Pandoraea</taxon>
    </lineage>
</organism>
<reference evidence="2 3" key="1">
    <citation type="submission" date="2019-08" db="EMBL/GenBank/DDBJ databases">
        <authorList>
            <person name="Peeters C."/>
        </authorList>
    </citation>
    <scope>NUCLEOTIDE SEQUENCE [LARGE SCALE GENOMIC DNA]</scope>
    <source>
        <strain evidence="2 3">LMG 31121</strain>
    </source>
</reference>
<protein>
    <submittedName>
        <fullName evidence="2">Uncharacterized protein</fullName>
    </submittedName>
</protein>
<sequence>MLPEEARDGVIGQGPRACQASVTARNAYRDQPGATVSEPLDSVLSAVGSFDDVGATLQKDQVAPSVAAQGLEKWETALGVGVALGVCAAAPVGGRRESASALFKPRPVDAPEGGG</sequence>
<evidence type="ECO:0000313" key="2">
    <source>
        <dbReference type="EMBL" id="VVE85940.1"/>
    </source>
</evidence>